<feature type="region of interest" description="Disordered" evidence="6">
    <location>
        <begin position="857"/>
        <end position="958"/>
    </location>
</feature>
<evidence type="ECO:0000256" key="1">
    <source>
        <dbReference type="ARBA" id="ARBA00004240"/>
    </source>
</evidence>
<evidence type="ECO:0000256" key="3">
    <source>
        <dbReference type="ARBA" id="ARBA00022448"/>
    </source>
</evidence>
<feature type="compositionally biased region" description="Basic and acidic residues" evidence="6">
    <location>
        <begin position="481"/>
        <end position="501"/>
    </location>
</feature>
<proteinExistence type="inferred from homology"/>
<feature type="domain" description="Sec16 Sec23-binding" evidence="7">
    <location>
        <begin position="526"/>
        <end position="704"/>
    </location>
</feature>
<dbReference type="GO" id="GO:0007030">
    <property type="term" value="P:Golgi organization"/>
    <property type="evidence" value="ECO:0007669"/>
    <property type="project" value="TreeGrafter"/>
</dbReference>
<feature type="compositionally biased region" description="Basic and acidic residues" evidence="6">
    <location>
        <begin position="39"/>
        <end position="48"/>
    </location>
</feature>
<feature type="region of interest" description="Disordered" evidence="6">
    <location>
        <begin position="805"/>
        <end position="828"/>
    </location>
</feature>
<dbReference type="AlphaFoldDB" id="A0A921ZXS5"/>
<evidence type="ECO:0000256" key="4">
    <source>
        <dbReference type="ARBA" id="ARBA00022824"/>
    </source>
</evidence>
<dbReference type="GO" id="GO:0070971">
    <property type="term" value="C:endoplasmic reticulum exit site"/>
    <property type="evidence" value="ECO:0007669"/>
    <property type="project" value="TreeGrafter"/>
</dbReference>
<evidence type="ECO:0000313" key="9">
    <source>
        <dbReference type="Proteomes" id="UP000791440"/>
    </source>
</evidence>
<dbReference type="InterPro" id="IPR024298">
    <property type="entry name" value="Sec16_Sec23-bd"/>
</dbReference>
<keyword evidence="5" id="KW-0931">ER-Golgi transport</keyword>
<feature type="compositionally biased region" description="Low complexity" evidence="6">
    <location>
        <begin position="502"/>
        <end position="514"/>
    </location>
</feature>
<reference evidence="8" key="2">
    <citation type="submission" date="2020-12" db="EMBL/GenBank/DDBJ databases">
        <authorList>
            <person name="Kanost M."/>
        </authorList>
    </citation>
    <scope>NUCLEOTIDE SEQUENCE</scope>
</reference>
<name>A0A921ZXS5_MANSE</name>
<feature type="compositionally biased region" description="Low complexity" evidence="6">
    <location>
        <begin position="805"/>
        <end position="825"/>
    </location>
</feature>
<accession>A0A921ZXS5</accession>
<feature type="region of interest" description="Disordered" evidence="6">
    <location>
        <begin position="473"/>
        <end position="531"/>
    </location>
</feature>
<sequence>MEGENLQDLSIITSSELAYSREQMLDGADTVVTDAGIDRKTDISDSMDHPATSSRRQSLNRANTSGEDSERDRTFKSSPRRDRHKPSRDRDRDRDREREKDSRYPRDDKKYERDDRRAGRDERRPEKERKDRDRARDRRERDESPESRRYRRSTRGHRYETEDTDYYSDKERDRRRYREGSYTSSRPPRPDDKERRGDERGRRYNTIERDRRYDDEWDGSRSRRGDRHRDRDRDHDRDRYGRYRPIDPTRKHGNLRRDREEDRRRGDQFSSPSRPDSREATVTDDDLTESRRRSRRQRTADPYYDGYGGGGYSDPYLVQRQQYQYYEHLRLTDPAAYMALYKQLMAGQPAPAHYPPNVQRLYGEGYSGLYEGEERGSVHSGRSSTTGLKGNDTYYGAYARDAAGSLRDAPSLRTDLSDRDLNTDASLNLQLEESTVRSERMTPYRFSTAHVKVVVGSDIAELLMKNTREYEYKPTAAKNNPHNESRRESSVSGEMRDDEARSSSPDQPSLSTSDITHQESPSSPGQSCVADERWGDWRPHAAILLANATARPDQDQRTLTQLGDSLSSRGLLYSAQFCYLSAGVPWARHPLAPLAPAGPTPATPRLSLLLADPKMTTLAQFATNTAIFATEIYEYALSLNQDYVITELQVYKLLMATRLVDAGLYERALGYAEQAARALTRAPQHYSPALACSLAELADRLKYHDPTLQEDPPLLDEGPESGEPSPRHHQQWLDDVKNVAHMLNAEQSASQVTPQHQPYGYAQNQQYAWGDQAQQYQQPVQQTYGEPTEETPDYAAQYYNQQVPQVPQQVPQQHAQQEPEQPAYPTYGEDWHRTEEHHAQSYADPYWQGDNTYAYGEAGAGAGAGERPDGDEPRPTITMPGGNTSANAYADYDDDRPPSTEQADGDAPDSPKQKKSEGKKEEQSRDGKGRGWFGGIFTKLSLRPPNQMILPDDKNPTVSRKQVIKVRDVPTLM</sequence>
<feature type="compositionally biased region" description="Basic and acidic residues" evidence="6">
    <location>
        <begin position="88"/>
        <end position="148"/>
    </location>
</feature>
<evidence type="ECO:0000256" key="6">
    <source>
        <dbReference type="SAM" id="MobiDB-lite"/>
    </source>
</evidence>
<organism evidence="8 9">
    <name type="scientific">Manduca sexta</name>
    <name type="common">Tobacco hawkmoth</name>
    <name type="synonym">Tobacco hornworm</name>
    <dbReference type="NCBI Taxonomy" id="7130"/>
    <lineage>
        <taxon>Eukaryota</taxon>
        <taxon>Metazoa</taxon>
        <taxon>Ecdysozoa</taxon>
        <taxon>Arthropoda</taxon>
        <taxon>Hexapoda</taxon>
        <taxon>Insecta</taxon>
        <taxon>Pterygota</taxon>
        <taxon>Neoptera</taxon>
        <taxon>Endopterygota</taxon>
        <taxon>Lepidoptera</taxon>
        <taxon>Glossata</taxon>
        <taxon>Ditrysia</taxon>
        <taxon>Bombycoidea</taxon>
        <taxon>Sphingidae</taxon>
        <taxon>Sphinginae</taxon>
        <taxon>Sphingini</taxon>
        <taxon>Manduca</taxon>
    </lineage>
</organism>
<gene>
    <name evidence="8" type="ORF">O3G_MSEX015224</name>
</gene>
<dbReference type="EMBL" id="JH669574">
    <property type="protein sequence ID" value="KAG6465549.1"/>
    <property type="molecule type" value="Genomic_DNA"/>
</dbReference>
<feature type="compositionally biased region" description="Polar residues" evidence="6">
    <location>
        <begin position="51"/>
        <end position="66"/>
    </location>
</feature>
<feature type="compositionally biased region" description="Basic and acidic residues" evidence="6">
    <location>
        <begin position="909"/>
        <end position="929"/>
    </location>
</feature>
<evidence type="ECO:0000256" key="5">
    <source>
        <dbReference type="ARBA" id="ARBA00022892"/>
    </source>
</evidence>
<keyword evidence="4" id="KW-0256">Endoplasmic reticulum</keyword>
<evidence type="ECO:0000313" key="8">
    <source>
        <dbReference type="EMBL" id="KAG6465549.1"/>
    </source>
</evidence>
<keyword evidence="9" id="KW-1185">Reference proteome</keyword>
<keyword evidence="3" id="KW-0813">Transport</keyword>
<reference evidence="8" key="1">
    <citation type="journal article" date="2016" name="Insect Biochem. Mol. Biol.">
        <title>Multifaceted biological insights from a draft genome sequence of the tobacco hornworm moth, Manduca sexta.</title>
        <authorList>
            <person name="Kanost M.R."/>
            <person name="Arrese E.L."/>
            <person name="Cao X."/>
            <person name="Chen Y.R."/>
            <person name="Chellapilla S."/>
            <person name="Goldsmith M.R."/>
            <person name="Grosse-Wilde E."/>
            <person name="Heckel D.G."/>
            <person name="Herndon N."/>
            <person name="Jiang H."/>
            <person name="Papanicolaou A."/>
            <person name="Qu J."/>
            <person name="Soulages J.L."/>
            <person name="Vogel H."/>
            <person name="Walters J."/>
            <person name="Waterhouse R.M."/>
            <person name="Ahn S.J."/>
            <person name="Almeida F.C."/>
            <person name="An C."/>
            <person name="Aqrawi P."/>
            <person name="Bretschneider A."/>
            <person name="Bryant W.B."/>
            <person name="Bucks S."/>
            <person name="Chao H."/>
            <person name="Chevignon G."/>
            <person name="Christen J.M."/>
            <person name="Clarke D.F."/>
            <person name="Dittmer N.T."/>
            <person name="Ferguson L.C.F."/>
            <person name="Garavelou S."/>
            <person name="Gordon K.H.J."/>
            <person name="Gunaratna R.T."/>
            <person name="Han Y."/>
            <person name="Hauser F."/>
            <person name="He Y."/>
            <person name="Heidel-Fischer H."/>
            <person name="Hirsh A."/>
            <person name="Hu Y."/>
            <person name="Jiang H."/>
            <person name="Kalra D."/>
            <person name="Klinner C."/>
            <person name="Konig C."/>
            <person name="Kovar C."/>
            <person name="Kroll A.R."/>
            <person name="Kuwar S.S."/>
            <person name="Lee S.L."/>
            <person name="Lehman R."/>
            <person name="Li K."/>
            <person name="Li Z."/>
            <person name="Liang H."/>
            <person name="Lovelace S."/>
            <person name="Lu Z."/>
            <person name="Mansfield J.H."/>
            <person name="McCulloch K.J."/>
            <person name="Mathew T."/>
            <person name="Morton B."/>
            <person name="Muzny D.M."/>
            <person name="Neunemann D."/>
            <person name="Ongeri F."/>
            <person name="Pauchet Y."/>
            <person name="Pu L.L."/>
            <person name="Pyrousis I."/>
            <person name="Rao X.J."/>
            <person name="Redding A."/>
            <person name="Roesel C."/>
            <person name="Sanchez-Gracia A."/>
            <person name="Schaack S."/>
            <person name="Shukla A."/>
            <person name="Tetreau G."/>
            <person name="Wang Y."/>
            <person name="Xiong G.H."/>
            <person name="Traut W."/>
            <person name="Walsh T.K."/>
            <person name="Worley K.C."/>
            <person name="Wu D."/>
            <person name="Wu W."/>
            <person name="Wu Y.Q."/>
            <person name="Zhang X."/>
            <person name="Zou Z."/>
            <person name="Zucker H."/>
            <person name="Briscoe A.D."/>
            <person name="Burmester T."/>
            <person name="Clem R.J."/>
            <person name="Feyereisen R."/>
            <person name="Grimmelikhuijzen C.J.P."/>
            <person name="Hamodrakas S.J."/>
            <person name="Hansson B.S."/>
            <person name="Huguet E."/>
            <person name="Jermiin L.S."/>
            <person name="Lan Q."/>
            <person name="Lehman H.K."/>
            <person name="Lorenzen M."/>
            <person name="Merzendorfer H."/>
            <person name="Michalopoulos I."/>
            <person name="Morton D.B."/>
            <person name="Muthukrishnan S."/>
            <person name="Oakeshott J.G."/>
            <person name="Palmer W."/>
            <person name="Park Y."/>
            <person name="Passarelli A.L."/>
            <person name="Rozas J."/>
            <person name="Schwartz L.M."/>
            <person name="Smith W."/>
            <person name="Southgate A."/>
            <person name="Vilcinskas A."/>
            <person name="Vogt R."/>
            <person name="Wang P."/>
            <person name="Werren J."/>
            <person name="Yu X.Q."/>
            <person name="Zhou J.J."/>
            <person name="Brown S.J."/>
            <person name="Scherer S.E."/>
            <person name="Richards S."/>
            <person name="Blissard G.W."/>
        </authorList>
    </citation>
    <scope>NUCLEOTIDE SEQUENCE</scope>
</reference>
<feature type="region of interest" description="Disordered" evidence="6">
    <location>
        <begin position="706"/>
        <end position="729"/>
    </location>
</feature>
<comment type="subcellular location">
    <subcellularLocation>
        <location evidence="1">Endoplasmic reticulum</location>
    </subcellularLocation>
</comment>
<dbReference type="GO" id="GO:0070973">
    <property type="term" value="P:protein localization to endoplasmic reticulum exit site"/>
    <property type="evidence" value="ECO:0007669"/>
    <property type="project" value="TreeGrafter"/>
</dbReference>
<feature type="compositionally biased region" description="Basic and acidic residues" evidence="6">
    <location>
        <begin position="188"/>
        <end position="267"/>
    </location>
</feature>
<dbReference type="GO" id="GO:0016192">
    <property type="term" value="P:vesicle-mediated transport"/>
    <property type="evidence" value="ECO:0007669"/>
    <property type="project" value="UniProtKB-KW"/>
</dbReference>
<dbReference type="PANTHER" id="PTHR13402:SF6">
    <property type="entry name" value="SECRETORY 16, ISOFORM I"/>
    <property type="match status" value="1"/>
</dbReference>
<dbReference type="Pfam" id="PF12931">
    <property type="entry name" value="TPR_Sec16"/>
    <property type="match status" value="1"/>
</dbReference>
<dbReference type="PANTHER" id="PTHR13402">
    <property type="entry name" value="RGPR-RELATED"/>
    <property type="match status" value="1"/>
</dbReference>
<evidence type="ECO:0000259" key="7">
    <source>
        <dbReference type="Pfam" id="PF12931"/>
    </source>
</evidence>
<dbReference type="GO" id="GO:0012507">
    <property type="term" value="C:ER to Golgi transport vesicle membrane"/>
    <property type="evidence" value="ECO:0007669"/>
    <property type="project" value="TreeGrafter"/>
</dbReference>
<protein>
    <recommendedName>
        <fullName evidence="7">Sec16 Sec23-binding domain-containing protein</fullName>
    </recommendedName>
</protein>
<feature type="compositionally biased region" description="Basic and acidic residues" evidence="6">
    <location>
        <begin position="157"/>
        <end position="179"/>
    </location>
</feature>
<evidence type="ECO:0000256" key="2">
    <source>
        <dbReference type="ARBA" id="ARBA00005927"/>
    </source>
</evidence>
<dbReference type="Proteomes" id="UP000791440">
    <property type="component" value="Unassembled WGS sequence"/>
</dbReference>
<comment type="similarity">
    <text evidence="2">Belongs to the SEC16 family.</text>
</comment>
<comment type="caution">
    <text evidence="8">The sequence shown here is derived from an EMBL/GenBank/DDBJ whole genome shotgun (WGS) entry which is preliminary data.</text>
</comment>
<feature type="region of interest" description="Disordered" evidence="6">
    <location>
        <begin position="39"/>
        <end position="311"/>
    </location>
</feature>